<dbReference type="RefSeq" id="WP_274373202.1">
    <property type="nucleotide sequence ID" value="NZ_CP072943.1"/>
</dbReference>
<accession>A0A9Q7ALU3</accession>
<gene>
    <name evidence="3" type="ORF">KAR29_11880</name>
</gene>
<name>A0A9Q7ALU3_9BACT</name>
<dbReference type="SUPFAM" id="SSF52402">
    <property type="entry name" value="Adenine nucleotide alpha hydrolases-like"/>
    <property type="match status" value="1"/>
</dbReference>
<dbReference type="KEGG" id="aram:KAR29_11880"/>
<dbReference type="InterPro" id="IPR014729">
    <property type="entry name" value="Rossmann-like_a/b/a_fold"/>
</dbReference>
<proteinExistence type="inferred from homology"/>
<evidence type="ECO:0000259" key="2">
    <source>
        <dbReference type="SMART" id="SM00893"/>
    </source>
</evidence>
<dbReference type="PIRSF" id="PIRSF000090">
    <property type="entry name" value="Beta-ETF"/>
    <property type="match status" value="1"/>
</dbReference>
<dbReference type="Gene3D" id="3.40.50.620">
    <property type="entry name" value="HUPs"/>
    <property type="match status" value="1"/>
</dbReference>
<dbReference type="PANTHER" id="PTHR21294:SF17">
    <property type="entry name" value="PROTEIN FIXA"/>
    <property type="match status" value="1"/>
</dbReference>
<dbReference type="Proteomes" id="UP000671879">
    <property type="component" value="Chromosome"/>
</dbReference>
<comment type="similarity">
    <text evidence="1">Belongs to the ETF beta-subunit/FixA family.</text>
</comment>
<dbReference type="InterPro" id="IPR014730">
    <property type="entry name" value="ETF_a/b_N"/>
</dbReference>
<reference evidence="4" key="1">
    <citation type="submission" date="2021-04" db="EMBL/GenBank/DDBJ databases">
        <title>A novel Synergistetes isolate from a pyrite-forming mixed culture.</title>
        <authorList>
            <person name="Bunk B."/>
            <person name="Sproer C."/>
            <person name="Spring S."/>
            <person name="Pester M."/>
        </authorList>
    </citation>
    <scope>NUCLEOTIDE SEQUENCE [LARGE SCALE GENOMIC DNA]</scope>
    <source>
        <strain evidence="4">J.5.4.2-T.3.5.2</strain>
    </source>
</reference>
<dbReference type="PROSITE" id="PS01065">
    <property type="entry name" value="ETF_BETA"/>
    <property type="match status" value="1"/>
</dbReference>
<evidence type="ECO:0000313" key="4">
    <source>
        <dbReference type="Proteomes" id="UP000671879"/>
    </source>
</evidence>
<evidence type="ECO:0000256" key="1">
    <source>
        <dbReference type="ARBA" id="ARBA00007557"/>
    </source>
</evidence>
<protein>
    <submittedName>
        <fullName evidence="3">Electron transfer flavoprotein subunit beta/FixA family protein</fullName>
    </submittedName>
</protein>
<feature type="domain" description="Electron transfer flavoprotein alpha/beta-subunit N-terminal" evidence="2">
    <location>
        <begin position="22"/>
        <end position="211"/>
    </location>
</feature>
<dbReference type="PANTHER" id="PTHR21294">
    <property type="entry name" value="ELECTRON TRANSFER FLAVOPROTEIN BETA-SUBUNIT"/>
    <property type="match status" value="1"/>
</dbReference>
<dbReference type="SMART" id="SM00893">
    <property type="entry name" value="ETF"/>
    <property type="match status" value="1"/>
</dbReference>
<dbReference type="InterPro" id="IPR033948">
    <property type="entry name" value="ETF_beta_N"/>
</dbReference>
<dbReference type="AlphaFoldDB" id="A0A9Q7ALU3"/>
<dbReference type="InterPro" id="IPR000049">
    <property type="entry name" value="ET-Flavoprotein_bsu_CS"/>
</dbReference>
<sequence length="266" mass="28455">MDIAVLIKQVPDTDEVKMDPEKGTMIRDGVGSLINPLDMNALEAALTLARRGGTVTVLSMGPAQAERALREALALGADRALLLSDRAFAGADTWATAKVLATLLDKTGPFDVILAGEKATDGETGQVGPEVATFLSIPFATYVSRIEASDEGITVRRTVEEGYQHLRLPCPCLLTVLHDLNEPSMPTLAGKKRGRRAQVERFGLDDLALDRSDVGLSGSPTRVVRIAHPKISRRTAFFGGKDLDAGIEQVIGLLREKALLQGGCRS</sequence>
<organism evidence="3 4">
    <name type="scientific">Aminithiophilus ramosus</name>
    <dbReference type="NCBI Taxonomy" id="3029084"/>
    <lineage>
        <taxon>Bacteria</taxon>
        <taxon>Thermotogati</taxon>
        <taxon>Synergistota</taxon>
        <taxon>Synergistia</taxon>
        <taxon>Synergistales</taxon>
        <taxon>Aminithiophilaceae</taxon>
        <taxon>Aminithiophilus</taxon>
    </lineage>
</organism>
<dbReference type="CDD" id="cd01714">
    <property type="entry name" value="ETF_beta"/>
    <property type="match status" value="1"/>
</dbReference>
<dbReference type="Pfam" id="PF01012">
    <property type="entry name" value="ETF"/>
    <property type="match status" value="1"/>
</dbReference>
<dbReference type="InterPro" id="IPR012255">
    <property type="entry name" value="ETF_b"/>
</dbReference>
<evidence type="ECO:0000313" key="3">
    <source>
        <dbReference type="EMBL" id="QTX32002.1"/>
    </source>
</evidence>
<dbReference type="GO" id="GO:0009055">
    <property type="term" value="F:electron transfer activity"/>
    <property type="evidence" value="ECO:0007669"/>
    <property type="project" value="InterPro"/>
</dbReference>
<keyword evidence="4" id="KW-1185">Reference proteome</keyword>
<dbReference type="EMBL" id="CP072943">
    <property type="protein sequence ID" value="QTX32002.1"/>
    <property type="molecule type" value="Genomic_DNA"/>
</dbReference>